<evidence type="ECO:0000313" key="2">
    <source>
        <dbReference type="Proteomes" id="UP001153365"/>
    </source>
</evidence>
<proteinExistence type="predicted"/>
<dbReference type="Proteomes" id="UP001153365">
    <property type="component" value="Unassembled WGS sequence"/>
</dbReference>
<organism evidence="1 2">
    <name type="scientific">Phakopsora pachyrhizi</name>
    <name type="common">Asian soybean rust disease fungus</name>
    <dbReference type="NCBI Taxonomy" id="170000"/>
    <lineage>
        <taxon>Eukaryota</taxon>
        <taxon>Fungi</taxon>
        <taxon>Dikarya</taxon>
        <taxon>Basidiomycota</taxon>
        <taxon>Pucciniomycotina</taxon>
        <taxon>Pucciniomycetes</taxon>
        <taxon>Pucciniales</taxon>
        <taxon>Phakopsoraceae</taxon>
        <taxon>Phakopsora</taxon>
    </lineage>
</organism>
<dbReference type="AlphaFoldDB" id="A0AAV0AW04"/>
<comment type="caution">
    <text evidence="1">The sequence shown here is derived from an EMBL/GenBank/DDBJ whole genome shotgun (WGS) entry which is preliminary data.</text>
</comment>
<gene>
    <name evidence="1" type="ORF">PPACK8108_LOCUS8159</name>
</gene>
<name>A0AAV0AW04_PHAPC</name>
<protein>
    <submittedName>
        <fullName evidence="1">Uncharacterized protein</fullName>
    </submittedName>
</protein>
<reference evidence="1" key="1">
    <citation type="submission" date="2022-06" db="EMBL/GenBank/DDBJ databases">
        <authorList>
            <consortium name="SYNGENTA / RWTH Aachen University"/>
        </authorList>
    </citation>
    <scope>NUCLEOTIDE SEQUENCE</scope>
</reference>
<evidence type="ECO:0000313" key="1">
    <source>
        <dbReference type="EMBL" id="CAH7673277.1"/>
    </source>
</evidence>
<dbReference type="EMBL" id="CALTRL010001656">
    <property type="protein sequence ID" value="CAH7673277.1"/>
    <property type="molecule type" value="Genomic_DNA"/>
</dbReference>
<keyword evidence="2" id="KW-1185">Reference proteome</keyword>
<sequence>MAGLTEISRKKGLCYMQTLNTWGKDGLGLGRGLAWLRWAGSCSWVGRQLAWQGKAGSRQGGQVFDLAGRAGRQLVWQGRPGSRQGMRLAQLVPGVVMAGRAKKRFCKFGDTLQVKGILTRKDGKERVGLMIMVVVKRKVLLRWMDWDDGALIESDDNGDYSLLRYISLAQRGMELVLK</sequence>
<accession>A0AAV0AW04</accession>